<reference evidence="1" key="1">
    <citation type="journal article" date="2013" name="Environ. Microbiol.">
        <title>Microbiota from the distal guts of lean and obese adolescents exhibit partial functional redundancy besides clear differences in community structure.</title>
        <authorList>
            <person name="Ferrer M."/>
            <person name="Ruiz A."/>
            <person name="Lanza F."/>
            <person name="Haange S.B."/>
            <person name="Oberbach A."/>
            <person name="Till H."/>
            <person name="Bargiela R."/>
            <person name="Campoy C."/>
            <person name="Segura M.T."/>
            <person name="Richter M."/>
            <person name="von Bergen M."/>
            <person name="Seifert J."/>
            <person name="Suarez A."/>
        </authorList>
    </citation>
    <scope>NUCLEOTIDE SEQUENCE</scope>
</reference>
<dbReference type="EMBL" id="AJWZ01003012">
    <property type="protein sequence ID" value="EKC69385.1"/>
    <property type="molecule type" value="Genomic_DNA"/>
</dbReference>
<feature type="non-terminal residue" evidence="1">
    <location>
        <position position="1"/>
    </location>
</feature>
<gene>
    <name evidence="1" type="ORF">OBE_04436</name>
</gene>
<comment type="caution">
    <text evidence="1">The sequence shown here is derived from an EMBL/GenBank/DDBJ whole genome shotgun (WGS) entry which is preliminary data.</text>
</comment>
<name>K1TT54_9ZZZZ</name>
<accession>K1TT54</accession>
<evidence type="ECO:0000313" key="1">
    <source>
        <dbReference type="EMBL" id="EKC69385.1"/>
    </source>
</evidence>
<organism evidence="1">
    <name type="scientific">human gut metagenome</name>
    <dbReference type="NCBI Taxonomy" id="408170"/>
    <lineage>
        <taxon>unclassified sequences</taxon>
        <taxon>metagenomes</taxon>
        <taxon>organismal metagenomes</taxon>
    </lineage>
</organism>
<proteinExistence type="predicted"/>
<dbReference type="AlphaFoldDB" id="K1TT54"/>
<sequence>QSPSTGSTGWWLNLGSCRQLRKVNLRNQAQAKTGSNTSTELDFTNQTKLEELDARGTQVQSVTFAKGLSPVQNHW</sequence>
<protein>
    <submittedName>
        <fullName evidence="1">Cell surface protein</fullName>
    </submittedName>
</protein>